<name>A0A7D5I6J7_9EURY</name>
<dbReference type="AlphaFoldDB" id="A0A7D5I6J7"/>
<dbReference type="EMBL" id="CP058215">
    <property type="protein sequence ID" value="QLC51243.1"/>
    <property type="molecule type" value="Genomic_DNA"/>
</dbReference>
<evidence type="ECO:0000313" key="2">
    <source>
        <dbReference type="EMBL" id="QLC51243.1"/>
    </source>
</evidence>
<keyword evidence="3" id="KW-1185">Reference proteome</keyword>
<dbReference type="Pfam" id="PF18978">
    <property type="entry name" value="DUF5714"/>
    <property type="match status" value="1"/>
</dbReference>
<reference evidence="2 3" key="1">
    <citation type="submission" date="2020-06" db="EMBL/GenBank/DDBJ databases">
        <title>Methanolobus halotolerans sp. nov., isolated from a saline lake Tus in Siberia.</title>
        <authorList>
            <person name="Shen Y."/>
            <person name="Chen S.-C."/>
            <person name="Lai M.-C."/>
            <person name="Huang H.-H."/>
            <person name="Chiu H.-H."/>
            <person name="Tang S.-L."/>
            <person name="Rogozin D.Y."/>
            <person name="Degermendzhy A.G."/>
        </authorList>
    </citation>
    <scope>NUCLEOTIDE SEQUENCE [LARGE SCALE GENOMIC DNA]</scope>
    <source>
        <strain evidence="2 3">DSM 21339</strain>
    </source>
</reference>
<dbReference type="InterPro" id="IPR043768">
    <property type="entry name" value="DUF5714"/>
</dbReference>
<dbReference type="OrthoDB" id="53339at2157"/>
<organism evidence="2 3">
    <name type="scientific">Methanolobus zinderi</name>
    <dbReference type="NCBI Taxonomy" id="536044"/>
    <lineage>
        <taxon>Archaea</taxon>
        <taxon>Methanobacteriati</taxon>
        <taxon>Methanobacteriota</taxon>
        <taxon>Stenosarchaea group</taxon>
        <taxon>Methanomicrobia</taxon>
        <taxon>Methanosarcinales</taxon>
        <taxon>Methanosarcinaceae</taxon>
        <taxon>Methanolobus</taxon>
    </lineage>
</organism>
<evidence type="ECO:0000259" key="1">
    <source>
        <dbReference type="Pfam" id="PF18978"/>
    </source>
</evidence>
<protein>
    <submittedName>
        <fullName evidence="2">Radical SAM protein</fullName>
    </submittedName>
</protein>
<sequence>MKTSSNSDASVPGTENRTDCLVCGVEVEYLDEAISGRCYYCGVEEETYFVCRNGHYVCNRCHSKEAIAVIENICLSSDENHPLVIAERIMEHPAIHMHGPEHHALVPAVLVAAYKNRRGLKKETAVLEAIKRGRTVPGGYCGLYGACGAGIGVGIAVSVLLKATPLTPSERSEANLSTSKTLSSIAAAGGARCCKKATRLALEDGMKYLSDRFDLEWYERADFSAECDYTQFNRECDSNCRYRNDG</sequence>
<accession>A0A7D5I6J7</accession>
<gene>
    <name evidence="2" type="ORF">HWN40_05375</name>
</gene>
<feature type="domain" description="DUF5714" evidence="1">
    <location>
        <begin position="70"/>
        <end position="242"/>
    </location>
</feature>
<proteinExistence type="predicted"/>
<evidence type="ECO:0000313" key="3">
    <source>
        <dbReference type="Proteomes" id="UP000509594"/>
    </source>
</evidence>
<dbReference type="KEGG" id="mzi:HWN40_05375"/>
<dbReference type="Proteomes" id="UP000509594">
    <property type="component" value="Chromosome"/>
</dbReference>